<dbReference type="RefSeq" id="WP_201682680.1">
    <property type="nucleotide sequence ID" value="NZ_JAEQNA010000001.1"/>
</dbReference>
<dbReference type="Gene3D" id="1.10.287.130">
    <property type="match status" value="1"/>
</dbReference>
<dbReference type="InterPro" id="IPR003661">
    <property type="entry name" value="HisK_dim/P_dom"/>
</dbReference>
<dbReference type="InterPro" id="IPR005467">
    <property type="entry name" value="His_kinase_dom"/>
</dbReference>
<dbReference type="AlphaFoldDB" id="A0A936ZEX2"/>
<comment type="catalytic activity">
    <reaction evidence="1">
        <text>ATP + protein L-histidine = ADP + protein N-phospho-L-histidine.</text>
        <dbReference type="EC" id="2.7.13.3"/>
    </reaction>
</comment>
<dbReference type="Pfam" id="PF00512">
    <property type="entry name" value="HisKA"/>
    <property type="match status" value="1"/>
</dbReference>
<proteinExistence type="predicted"/>
<dbReference type="CDD" id="cd00075">
    <property type="entry name" value="HATPase"/>
    <property type="match status" value="1"/>
</dbReference>
<evidence type="ECO:0000256" key="1">
    <source>
        <dbReference type="ARBA" id="ARBA00000085"/>
    </source>
</evidence>
<keyword evidence="10" id="KW-1185">Reference proteome</keyword>
<dbReference type="EC" id="2.7.13.3" evidence="2"/>
<dbReference type="EMBL" id="JAEQNA010000001">
    <property type="protein sequence ID" value="MBL0419667.1"/>
    <property type="molecule type" value="Genomic_DNA"/>
</dbReference>
<dbReference type="SMART" id="SM00387">
    <property type="entry name" value="HATPase_c"/>
    <property type="match status" value="1"/>
</dbReference>
<dbReference type="PRINTS" id="PR00344">
    <property type="entry name" value="BCTRLSENSOR"/>
</dbReference>
<evidence type="ECO:0000256" key="2">
    <source>
        <dbReference type="ARBA" id="ARBA00012438"/>
    </source>
</evidence>
<feature type="domain" description="Histidine kinase" evidence="7">
    <location>
        <begin position="144"/>
        <end position="360"/>
    </location>
</feature>
<dbReference type="CDD" id="cd17580">
    <property type="entry name" value="REC_2_DhkD-like"/>
    <property type="match status" value="1"/>
</dbReference>
<dbReference type="InterPro" id="IPR001789">
    <property type="entry name" value="Sig_transdc_resp-reg_receiver"/>
</dbReference>
<dbReference type="GO" id="GO:0005886">
    <property type="term" value="C:plasma membrane"/>
    <property type="evidence" value="ECO:0007669"/>
    <property type="project" value="TreeGrafter"/>
</dbReference>
<dbReference type="GO" id="GO:0000155">
    <property type="term" value="F:phosphorelay sensor kinase activity"/>
    <property type="evidence" value="ECO:0007669"/>
    <property type="project" value="InterPro"/>
</dbReference>
<dbReference type="PANTHER" id="PTHR43047">
    <property type="entry name" value="TWO-COMPONENT HISTIDINE PROTEIN KINASE"/>
    <property type="match status" value="1"/>
</dbReference>
<dbReference type="PROSITE" id="PS50109">
    <property type="entry name" value="HIS_KIN"/>
    <property type="match status" value="1"/>
</dbReference>
<sequence length="513" mass="54682">MERRILVYSRPGRDVILVEKVLRAGGLDPLHCDTPIRLAEQLRLGVGALMLGEETLNGVTVAALSDYLQEQPAWSDLPILLLAKHGADSLEAQRGIEKLGNVTLLERPVRTMALISAARSALRARDRQYEMRALNQRKDEFLAALAHELRNPLAPISHAMALLQRQHPSAQTDKLTGIVERQVSHLKRLVDDLLDIARVTNGKLELQRSMTRADKVVQHAVEIAQAGITAQSHRLSIEVPSEPVDLYADHVRLVQCVANLLVNAAKFTPPRGEITLSVKVAPPVVQFAVRDNGKGLDAEFLGRIFSMFSQSRTVGEPTTGLGLGLHLTRAFAQLHGGSVTAHSDGPGCGSEFVLSVPAVVEAAGAQVAVASPGANPLQRSILVVDDNVDAASTLGALLTLQGASVEVAHDGAQALAAVKHKQPEAVVMDIGMPVMNGYEAARAIRALVPKGALTLIALSGWGQYADKARALEAGFDYHFVKPLDIDDLIGCLQSTAPVGAGAEAAGRFASQGL</sequence>
<evidence type="ECO:0000256" key="3">
    <source>
        <dbReference type="ARBA" id="ARBA00022553"/>
    </source>
</evidence>
<dbReference type="InterPro" id="IPR036097">
    <property type="entry name" value="HisK_dim/P_sf"/>
</dbReference>
<dbReference type="PANTHER" id="PTHR43047:SF72">
    <property type="entry name" value="OSMOSENSING HISTIDINE PROTEIN KINASE SLN1"/>
    <property type="match status" value="1"/>
</dbReference>
<dbReference type="CDD" id="cd00082">
    <property type="entry name" value="HisKA"/>
    <property type="match status" value="1"/>
</dbReference>
<dbReference type="SUPFAM" id="SSF47384">
    <property type="entry name" value="Homodimeric domain of signal transducing histidine kinase"/>
    <property type="match status" value="1"/>
</dbReference>
<dbReference type="SMART" id="SM00388">
    <property type="entry name" value="HisKA"/>
    <property type="match status" value="1"/>
</dbReference>
<evidence type="ECO:0000256" key="5">
    <source>
        <dbReference type="ARBA" id="ARBA00022777"/>
    </source>
</evidence>
<dbReference type="InterPro" id="IPR036890">
    <property type="entry name" value="HATPase_C_sf"/>
</dbReference>
<evidence type="ECO:0000259" key="7">
    <source>
        <dbReference type="PROSITE" id="PS50109"/>
    </source>
</evidence>
<dbReference type="SUPFAM" id="SSF55874">
    <property type="entry name" value="ATPase domain of HSP90 chaperone/DNA topoisomerase II/histidine kinase"/>
    <property type="match status" value="1"/>
</dbReference>
<dbReference type="Gene3D" id="3.40.50.2300">
    <property type="match status" value="1"/>
</dbReference>
<comment type="caution">
    <text evidence="9">The sequence shown here is derived from an EMBL/GenBank/DDBJ whole genome shotgun (WGS) entry which is preliminary data.</text>
</comment>
<dbReference type="InterPro" id="IPR004358">
    <property type="entry name" value="Sig_transdc_His_kin-like_C"/>
</dbReference>
<dbReference type="SMART" id="SM00448">
    <property type="entry name" value="REC"/>
    <property type="match status" value="1"/>
</dbReference>
<dbReference type="SUPFAM" id="SSF52172">
    <property type="entry name" value="CheY-like"/>
    <property type="match status" value="1"/>
</dbReference>
<dbReference type="Proteomes" id="UP000613011">
    <property type="component" value="Unassembled WGS sequence"/>
</dbReference>
<name>A0A936ZEX2_9BURK</name>
<gene>
    <name evidence="9" type="ORF">JI739_04820</name>
</gene>
<organism evidence="9 10">
    <name type="scientific">Ramlibacter aurantiacus</name>
    <dbReference type="NCBI Taxonomy" id="2801330"/>
    <lineage>
        <taxon>Bacteria</taxon>
        <taxon>Pseudomonadati</taxon>
        <taxon>Pseudomonadota</taxon>
        <taxon>Betaproteobacteria</taxon>
        <taxon>Burkholderiales</taxon>
        <taxon>Comamonadaceae</taxon>
        <taxon>Ramlibacter</taxon>
    </lineage>
</organism>
<dbReference type="Pfam" id="PF02518">
    <property type="entry name" value="HATPase_c"/>
    <property type="match status" value="1"/>
</dbReference>
<protein>
    <recommendedName>
        <fullName evidence="2">histidine kinase</fullName>
        <ecNumber evidence="2">2.7.13.3</ecNumber>
    </recommendedName>
</protein>
<feature type="domain" description="Response regulatory" evidence="8">
    <location>
        <begin position="380"/>
        <end position="496"/>
    </location>
</feature>
<dbReference type="PROSITE" id="PS50110">
    <property type="entry name" value="RESPONSE_REGULATORY"/>
    <property type="match status" value="1"/>
</dbReference>
<dbReference type="Pfam" id="PF00072">
    <property type="entry name" value="Response_reg"/>
    <property type="match status" value="1"/>
</dbReference>
<feature type="modified residue" description="4-aspartylphosphate" evidence="6">
    <location>
        <position position="429"/>
    </location>
</feature>
<dbReference type="Gene3D" id="3.30.565.10">
    <property type="entry name" value="Histidine kinase-like ATPase, C-terminal domain"/>
    <property type="match status" value="1"/>
</dbReference>
<keyword evidence="4" id="KW-0808">Transferase</keyword>
<dbReference type="InterPro" id="IPR003594">
    <property type="entry name" value="HATPase_dom"/>
</dbReference>
<evidence type="ECO:0000313" key="9">
    <source>
        <dbReference type="EMBL" id="MBL0419667.1"/>
    </source>
</evidence>
<reference evidence="9" key="1">
    <citation type="submission" date="2021-01" db="EMBL/GenBank/DDBJ databases">
        <title>Ramlibacter sp. strain AW1 16S ribosomal RNA gene Genome sequencing and assembly.</title>
        <authorList>
            <person name="Kang M."/>
        </authorList>
    </citation>
    <scope>NUCLEOTIDE SEQUENCE</scope>
    <source>
        <strain evidence="9">AW1</strain>
    </source>
</reference>
<evidence type="ECO:0000259" key="8">
    <source>
        <dbReference type="PROSITE" id="PS50110"/>
    </source>
</evidence>
<accession>A0A936ZEX2</accession>
<keyword evidence="3 6" id="KW-0597">Phosphoprotein</keyword>
<dbReference type="GO" id="GO:0009927">
    <property type="term" value="F:histidine phosphotransfer kinase activity"/>
    <property type="evidence" value="ECO:0007669"/>
    <property type="project" value="TreeGrafter"/>
</dbReference>
<evidence type="ECO:0000313" key="10">
    <source>
        <dbReference type="Proteomes" id="UP000613011"/>
    </source>
</evidence>
<evidence type="ECO:0000256" key="4">
    <source>
        <dbReference type="ARBA" id="ARBA00022679"/>
    </source>
</evidence>
<keyword evidence="5" id="KW-0418">Kinase</keyword>
<dbReference type="InterPro" id="IPR011006">
    <property type="entry name" value="CheY-like_superfamily"/>
</dbReference>
<evidence type="ECO:0000256" key="6">
    <source>
        <dbReference type="PROSITE-ProRule" id="PRU00169"/>
    </source>
</evidence>